<gene>
    <name evidence="3" type="ordered locus">Turpa_1177</name>
</gene>
<keyword evidence="4" id="KW-1185">Reference proteome</keyword>
<dbReference type="InterPro" id="IPR006442">
    <property type="entry name" value="Antitoxin_Phd/YefM"/>
</dbReference>
<organism evidence="3 4">
    <name type="scientific">Turneriella parva (strain ATCC BAA-1111 / DSM 21527 / NCTC 11395 / H)</name>
    <name type="common">Leptospira parva</name>
    <dbReference type="NCBI Taxonomy" id="869212"/>
    <lineage>
        <taxon>Bacteria</taxon>
        <taxon>Pseudomonadati</taxon>
        <taxon>Spirochaetota</taxon>
        <taxon>Spirochaetia</taxon>
        <taxon>Leptospirales</taxon>
        <taxon>Leptospiraceae</taxon>
        <taxon>Turneriella</taxon>
    </lineage>
</organism>
<evidence type="ECO:0000313" key="3">
    <source>
        <dbReference type="EMBL" id="AFM11825.1"/>
    </source>
</evidence>
<dbReference type="Gene3D" id="3.40.1620.10">
    <property type="entry name" value="YefM-like domain"/>
    <property type="match status" value="1"/>
</dbReference>
<dbReference type="PANTHER" id="PTHR33713:SF11">
    <property type="entry name" value="PREVENT-HOST-DEATH FAMILY PROTEIN"/>
    <property type="match status" value="1"/>
</dbReference>
<dbReference type="OrthoDB" id="7069202at2"/>
<dbReference type="HOGENOM" id="CLU_166037_3_2_12"/>
<dbReference type="RefSeq" id="WP_014802341.1">
    <property type="nucleotide sequence ID" value="NC_018020.1"/>
</dbReference>
<dbReference type="KEGG" id="tpx:Turpa_1177"/>
<dbReference type="NCBIfam" id="TIGR01552">
    <property type="entry name" value="phd_fam"/>
    <property type="match status" value="1"/>
</dbReference>
<name>I4B3G8_TURPD</name>
<dbReference type="STRING" id="869212.Turpa_1177"/>
<evidence type="ECO:0000313" key="4">
    <source>
        <dbReference type="Proteomes" id="UP000006048"/>
    </source>
</evidence>
<evidence type="ECO:0000256" key="2">
    <source>
        <dbReference type="RuleBase" id="RU362080"/>
    </source>
</evidence>
<dbReference type="InterPro" id="IPR036165">
    <property type="entry name" value="YefM-like_sf"/>
</dbReference>
<dbReference type="Proteomes" id="UP000006048">
    <property type="component" value="Chromosome"/>
</dbReference>
<comment type="similarity">
    <text evidence="1 2">Belongs to the phD/YefM antitoxin family.</text>
</comment>
<dbReference type="SUPFAM" id="SSF143120">
    <property type="entry name" value="YefM-like"/>
    <property type="match status" value="1"/>
</dbReference>
<dbReference type="AlphaFoldDB" id="I4B3G8"/>
<proteinExistence type="inferred from homology"/>
<evidence type="ECO:0000256" key="1">
    <source>
        <dbReference type="ARBA" id="ARBA00009981"/>
    </source>
</evidence>
<dbReference type="PANTHER" id="PTHR33713">
    <property type="entry name" value="ANTITOXIN YAFN-RELATED"/>
    <property type="match status" value="1"/>
</dbReference>
<accession>I4B3G8</accession>
<dbReference type="Pfam" id="PF02604">
    <property type="entry name" value="PhdYeFM_antitox"/>
    <property type="match status" value="1"/>
</dbReference>
<dbReference type="InterPro" id="IPR051405">
    <property type="entry name" value="phD/YefM_antitoxin"/>
</dbReference>
<dbReference type="EMBL" id="CP002959">
    <property type="protein sequence ID" value="AFM11825.1"/>
    <property type="molecule type" value="Genomic_DNA"/>
</dbReference>
<protein>
    <recommendedName>
        <fullName evidence="2">Antitoxin</fullName>
    </recommendedName>
</protein>
<reference evidence="3 4" key="1">
    <citation type="submission" date="2012-06" db="EMBL/GenBank/DDBJ databases">
        <title>The complete chromosome of genome of Turneriella parva DSM 21527.</title>
        <authorList>
            <consortium name="US DOE Joint Genome Institute (JGI-PGF)"/>
            <person name="Lucas S."/>
            <person name="Han J."/>
            <person name="Lapidus A."/>
            <person name="Bruce D."/>
            <person name="Goodwin L."/>
            <person name="Pitluck S."/>
            <person name="Peters L."/>
            <person name="Kyrpides N."/>
            <person name="Mavromatis K."/>
            <person name="Ivanova N."/>
            <person name="Mikhailova N."/>
            <person name="Chertkov O."/>
            <person name="Detter J.C."/>
            <person name="Tapia R."/>
            <person name="Han C."/>
            <person name="Land M."/>
            <person name="Hauser L."/>
            <person name="Markowitz V."/>
            <person name="Cheng J.-F."/>
            <person name="Hugenholtz P."/>
            <person name="Woyke T."/>
            <person name="Wu D."/>
            <person name="Gronow S."/>
            <person name="Wellnitz S."/>
            <person name="Brambilla E."/>
            <person name="Klenk H.-P."/>
            <person name="Eisen J.A."/>
        </authorList>
    </citation>
    <scope>NUCLEOTIDE SEQUENCE [LARGE SCALE GENOMIC DNA]</scope>
    <source>
        <strain evidence="4">ATCC BAA-1111 / DSM 21527 / NCTC 11395 / H</strain>
    </source>
</reference>
<sequence length="95" mass="11018">MNLAEDIKPISYVKAHAAEIIEKMAENHRPIIITQNGEAKAVLTDIETYQQQQDTMAMLKLVALRERDIEESGGIPHEEAKKHFREYFRKLKAKR</sequence>
<comment type="function">
    <text evidence="2">Antitoxin component of a type II toxin-antitoxin (TA) system.</text>
</comment>